<dbReference type="Pfam" id="PF07730">
    <property type="entry name" value="HisKA_3"/>
    <property type="match status" value="1"/>
</dbReference>
<dbReference type="InterPro" id="IPR050482">
    <property type="entry name" value="Sensor_HK_TwoCompSys"/>
</dbReference>
<dbReference type="PANTHER" id="PTHR24421">
    <property type="entry name" value="NITRATE/NITRITE SENSOR PROTEIN NARX-RELATED"/>
    <property type="match status" value="1"/>
</dbReference>
<keyword evidence="1" id="KW-0808">Transferase</keyword>
<evidence type="ECO:0000256" key="4">
    <source>
        <dbReference type="SAM" id="Phobius"/>
    </source>
</evidence>
<dbReference type="Gene3D" id="3.30.565.10">
    <property type="entry name" value="Histidine kinase-like ATPase, C-terminal domain"/>
    <property type="match status" value="1"/>
</dbReference>
<dbReference type="AlphaFoldDB" id="A0A0N0M1V0"/>
<dbReference type="GO" id="GO:0046983">
    <property type="term" value="F:protein dimerization activity"/>
    <property type="evidence" value="ECO:0007669"/>
    <property type="project" value="InterPro"/>
</dbReference>
<comment type="caution">
    <text evidence="6">The sequence shown here is derived from an EMBL/GenBank/DDBJ whole genome shotgun (WGS) entry which is preliminary data.</text>
</comment>
<evidence type="ECO:0000313" key="7">
    <source>
        <dbReference type="Proteomes" id="UP000037848"/>
    </source>
</evidence>
<reference evidence="6 7" key="1">
    <citation type="submission" date="2015-08" db="EMBL/GenBank/DDBJ databases">
        <title>Draft Genome Sequence of Pseudoalteromonas porphyrae UCD-SED14.</title>
        <authorList>
            <person name="Coil D.A."/>
            <person name="Jospin G."/>
            <person name="Lee R.D."/>
            <person name="Eisen J.A."/>
        </authorList>
    </citation>
    <scope>NUCLEOTIDE SEQUENCE [LARGE SCALE GENOMIC DNA]</scope>
    <source>
        <strain evidence="6 7">UCD-SED14</strain>
    </source>
</reference>
<keyword evidence="2 6" id="KW-0418">Kinase</keyword>
<name>A0A0N0M1V0_9GAMM</name>
<accession>A0A0N0M1V0</accession>
<feature type="transmembrane region" description="Helical" evidence="4">
    <location>
        <begin position="41"/>
        <end position="59"/>
    </location>
</feature>
<evidence type="ECO:0000259" key="5">
    <source>
        <dbReference type="Pfam" id="PF07730"/>
    </source>
</evidence>
<dbReference type="RefSeq" id="WP_054452700.1">
    <property type="nucleotide sequence ID" value="NZ_LHPH01000002.1"/>
</dbReference>
<keyword evidence="4" id="KW-0472">Membrane</keyword>
<dbReference type="InterPro" id="IPR036890">
    <property type="entry name" value="HATPase_C_sf"/>
</dbReference>
<keyword evidence="7" id="KW-1185">Reference proteome</keyword>
<evidence type="ECO:0000256" key="2">
    <source>
        <dbReference type="ARBA" id="ARBA00022777"/>
    </source>
</evidence>
<dbReference type="EMBL" id="LHPH01000002">
    <property type="protein sequence ID" value="KPH65049.1"/>
    <property type="molecule type" value="Genomic_DNA"/>
</dbReference>
<dbReference type="GO" id="GO:0016020">
    <property type="term" value="C:membrane"/>
    <property type="evidence" value="ECO:0007669"/>
    <property type="project" value="InterPro"/>
</dbReference>
<dbReference type="Gene3D" id="1.20.5.1930">
    <property type="match status" value="1"/>
</dbReference>
<protein>
    <submittedName>
        <fullName evidence="6">Histidine kinase</fullName>
    </submittedName>
</protein>
<keyword evidence="4" id="KW-1133">Transmembrane helix</keyword>
<gene>
    <name evidence="6" type="ORF">ADS77_01870</name>
</gene>
<evidence type="ECO:0000313" key="6">
    <source>
        <dbReference type="EMBL" id="KPH65049.1"/>
    </source>
</evidence>
<keyword evidence="3" id="KW-0902">Two-component regulatory system</keyword>
<dbReference type="PANTHER" id="PTHR24421:SF63">
    <property type="entry name" value="SENSOR HISTIDINE KINASE DESK"/>
    <property type="match status" value="1"/>
</dbReference>
<feature type="domain" description="Signal transduction histidine kinase subgroup 3 dimerisation and phosphoacceptor" evidence="5">
    <location>
        <begin position="179"/>
        <end position="243"/>
    </location>
</feature>
<dbReference type="STRING" id="187330.AMS58_19135"/>
<feature type="transmembrane region" description="Helical" evidence="4">
    <location>
        <begin position="135"/>
        <end position="153"/>
    </location>
</feature>
<sequence length="370" mass="41067">MSTHTSLALQSRIKQFWNWGPLLFTGFYLLPTFFNFEQLSVLNITATLLFYCAFIVLYIKAINCANTNVTALFIAMLTVCVGASFFTSGTSTLFGFTAYIAGFCFTKTSRLAAGLSVIVGVICSAYVIDSHGPEYFLGVAIILSVALFTFGFAGQKERTYKQREQESAKQLEQLAAIAERERIARDLHDILGHSLSSIALKAELASKLNQAQRYPQANSEIEQVAELARQLLSDVRSAVSDLKQLNISNQVATLMERLNEQGFDVDLHIDINKLPVKVEGIASLIIKEAVTNLLRHSKNKRCAIYIKQSEEQLEINIVNYDLCEKVNKGNGLNGIKERASQLGGLINIETGECFSLNIILPLVREYEVTL</sequence>
<evidence type="ECO:0000256" key="1">
    <source>
        <dbReference type="ARBA" id="ARBA00022679"/>
    </source>
</evidence>
<dbReference type="Proteomes" id="UP000037848">
    <property type="component" value="Unassembled WGS sequence"/>
</dbReference>
<feature type="transmembrane region" description="Helical" evidence="4">
    <location>
        <begin position="16"/>
        <end position="34"/>
    </location>
</feature>
<feature type="transmembrane region" description="Helical" evidence="4">
    <location>
        <begin position="111"/>
        <end position="129"/>
    </location>
</feature>
<dbReference type="InterPro" id="IPR011712">
    <property type="entry name" value="Sig_transdc_His_kin_sub3_dim/P"/>
</dbReference>
<dbReference type="GO" id="GO:0000155">
    <property type="term" value="F:phosphorelay sensor kinase activity"/>
    <property type="evidence" value="ECO:0007669"/>
    <property type="project" value="InterPro"/>
</dbReference>
<organism evidence="6 7">
    <name type="scientific">Pseudoalteromonas porphyrae</name>
    <dbReference type="NCBI Taxonomy" id="187330"/>
    <lineage>
        <taxon>Bacteria</taxon>
        <taxon>Pseudomonadati</taxon>
        <taxon>Pseudomonadota</taxon>
        <taxon>Gammaproteobacteria</taxon>
        <taxon>Alteromonadales</taxon>
        <taxon>Pseudoalteromonadaceae</taxon>
        <taxon>Pseudoalteromonas</taxon>
    </lineage>
</organism>
<dbReference type="PATRIC" id="fig|187330.3.peg.401"/>
<dbReference type="OrthoDB" id="9797605at2"/>
<proteinExistence type="predicted"/>
<evidence type="ECO:0000256" key="3">
    <source>
        <dbReference type="ARBA" id="ARBA00023012"/>
    </source>
</evidence>
<keyword evidence="4" id="KW-0812">Transmembrane</keyword>
<feature type="transmembrane region" description="Helical" evidence="4">
    <location>
        <begin position="71"/>
        <end position="99"/>
    </location>
</feature>